<evidence type="ECO:0000313" key="2">
    <source>
        <dbReference type="Proteomes" id="UP001175604"/>
    </source>
</evidence>
<dbReference type="Proteomes" id="UP001175604">
    <property type="component" value="Unassembled WGS sequence"/>
</dbReference>
<keyword evidence="2" id="KW-1185">Reference proteome</keyword>
<accession>A0ABT7W814</accession>
<sequence length="187" mass="19685">MADSLAVSAGKLVDVLTPLDSEQRLRVVEAALTLLGERFTSKASSGARTSTAADTHADDVGAFTPAVQAWLKKSGLEAEQLEHYFHFDGGSVQPIALPGQSKKKSDQTGMSYLAAGLASFLRTGDSGFTDEEARKLCEHFGCYDVTNHSKSVKALGNKVTGSKSVGWKLTQPGLTHIAQSIKASAGS</sequence>
<reference evidence="1" key="1">
    <citation type="submission" date="2023-06" db="EMBL/GenBank/DDBJ databases">
        <title>full genome analysis of Phenantherene degrader P3.</title>
        <authorList>
            <person name="Akbar A."/>
            <person name="Rahmeh R."/>
            <person name="Kishk M."/>
        </authorList>
    </citation>
    <scope>NUCLEOTIDE SEQUENCE</scope>
    <source>
        <strain evidence="1">P3</strain>
    </source>
</reference>
<proteinExistence type="predicted"/>
<gene>
    <name evidence="1" type="ORF">QUC21_19940</name>
</gene>
<dbReference type="EMBL" id="JAUDJE010000021">
    <property type="protein sequence ID" value="MDM9561319.1"/>
    <property type="molecule type" value="Genomic_DNA"/>
</dbReference>
<evidence type="ECO:0000313" key="1">
    <source>
        <dbReference type="EMBL" id="MDM9561319.1"/>
    </source>
</evidence>
<organism evidence="1 2">
    <name type="scientific">Bordetella petrii</name>
    <dbReference type="NCBI Taxonomy" id="94624"/>
    <lineage>
        <taxon>Bacteria</taxon>
        <taxon>Pseudomonadati</taxon>
        <taxon>Pseudomonadota</taxon>
        <taxon>Betaproteobacteria</taxon>
        <taxon>Burkholderiales</taxon>
        <taxon>Alcaligenaceae</taxon>
        <taxon>Bordetella</taxon>
    </lineage>
</organism>
<name>A0ABT7W814_9BORD</name>
<protein>
    <submittedName>
        <fullName evidence="1">Uncharacterized protein</fullName>
    </submittedName>
</protein>
<dbReference type="RefSeq" id="WP_289786471.1">
    <property type="nucleotide sequence ID" value="NZ_JAUDJE010000021.1"/>
</dbReference>
<comment type="caution">
    <text evidence="1">The sequence shown here is derived from an EMBL/GenBank/DDBJ whole genome shotgun (WGS) entry which is preliminary data.</text>
</comment>